<evidence type="ECO:0000256" key="7">
    <source>
        <dbReference type="ARBA" id="ARBA00023136"/>
    </source>
</evidence>
<keyword evidence="6 8" id="KW-1133">Transmembrane helix</keyword>
<dbReference type="RefSeq" id="WP_014555982.1">
    <property type="nucleotide sequence ID" value="NC_017459.1"/>
</dbReference>
<comment type="similarity">
    <text evidence="8">Belongs to the binding-protein-dependent transport system permease family.</text>
</comment>
<dbReference type="Proteomes" id="UP000007954">
    <property type="component" value="Chromosome"/>
</dbReference>
<evidence type="ECO:0000256" key="6">
    <source>
        <dbReference type="ARBA" id="ARBA00022989"/>
    </source>
</evidence>
<dbReference type="EMBL" id="FR746099">
    <property type="protein sequence ID" value="CCC40335.1"/>
    <property type="molecule type" value="Genomic_DNA"/>
</dbReference>
<feature type="transmembrane region" description="Helical" evidence="8">
    <location>
        <begin position="261"/>
        <end position="283"/>
    </location>
</feature>
<evidence type="ECO:0000313" key="12">
    <source>
        <dbReference type="Proteomes" id="UP000007954"/>
    </source>
</evidence>
<evidence type="ECO:0000256" key="9">
    <source>
        <dbReference type="SAM" id="MobiDB-lite"/>
    </source>
</evidence>
<dbReference type="PANTHER" id="PTHR43357">
    <property type="entry name" value="INNER MEMBRANE ABC TRANSPORTER PERMEASE PROTEIN YDCV"/>
    <property type="match status" value="1"/>
</dbReference>
<dbReference type="AlphaFoldDB" id="G0LIT3"/>
<gene>
    <name evidence="11" type="ordered locus">Hqrw_2487</name>
</gene>
<evidence type="ECO:0000256" key="8">
    <source>
        <dbReference type="RuleBase" id="RU363032"/>
    </source>
</evidence>
<sequence length="338" mass="36155">MSTPDSDSNSNNTQAITGTVPEREPGQLGRLSAIYGRKLITVLIFVTVGFLIGPVLITFVASFFQNWTGILPSGGFTVQNWAQALGIGAESIGAQRGLGGFWTFVAPDILFILQLPGIADITVSFPFDIRIPTPIPVALGFSVLLALLGVVINLLVGVPIAYAVTRYDFPGRRLMNTFAVLPIVPGIILGIAFLKTYPGLPSVIALVLGYSLLKIPYMVLAVQSSFESMDLRSMEESARSLGASWTTTFLRVIIPGAKQGIISGSIICWTLAAAEFNFSYVVYSSGPRPFSLFLFENISNNPFLRAAAAISIYFVIVAAVTALLNYVGENGFSVGGVR</sequence>
<keyword evidence="4" id="KW-0997">Cell inner membrane</keyword>
<evidence type="ECO:0000256" key="4">
    <source>
        <dbReference type="ARBA" id="ARBA00022519"/>
    </source>
</evidence>
<dbReference type="PANTHER" id="PTHR43357:SF4">
    <property type="entry name" value="INNER MEMBRANE ABC TRANSPORTER PERMEASE PROTEIN YDCV"/>
    <property type="match status" value="1"/>
</dbReference>
<dbReference type="GeneID" id="12447199"/>
<feature type="transmembrane region" description="Helical" evidence="8">
    <location>
        <begin position="135"/>
        <end position="162"/>
    </location>
</feature>
<reference evidence="11 12" key="1">
    <citation type="journal article" date="2011" name="PLoS ONE">
        <title>Haloquadratum walsbyi: limited diversity in a global pond.</title>
        <authorList>
            <person name="Dyall-Smith M."/>
            <person name="Pfeiffer F."/>
            <person name="Klee K."/>
            <person name="Palm P."/>
            <person name="Gross K."/>
            <person name="Schuster S.C."/>
            <person name="Rampp M."/>
            <person name="Oesterhelt D."/>
        </authorList>
    </citation>
    <scope>NUCLEOTIDE SEQUENCE [LARGE SCALE GENOMIC DNA]</scope>
    <source>
        <strain evidence="12">DSM 16854 / JCM 12705 / C23</strain>
    </source>
</reference>
<dbReference type="InterPro" id="IPR035906">
    <property type="entry name" value="MetI-like_sf"/>
</dbReference>
<evidence type="ECO:0000256" key="3">
    <source>
        <dbReference type="ARBA" id="ARBA00022475"/>
    </source>
</evidence>
<feature type="transmembrane region" description="Helical" evidence="8">
    <location>
        <begin position="200"/>
        <end position="222"/>
    </location>
</feature>
<feature type="transmembrane region" description="Helical" evidence="8">
    <location>
        <begin position="174"/>
        <end position="194"/>
    </location>
</feature>
<protein>
    <submittedName>
        <fullName evidence="11">ABC-type transport system permease protein</fullName>
    </submittedName>
</protein>
<organism evidence="11 12">
    <name type="scientific">Haloquadratum walsbyi (strain DSM 16854 / JCM 12705 / C23)</name>
    <dbReference type="NCBI Taxonomy" id="768065"/>
    <lineage>
        <taxon>Archaea</taxon>
        <taxon>Methanobacteriati</taxon>
        <taxon>Methanobacteriota</taxon>
        <taxon>Stenosarchaea group</taxon>
        <taxon>Halobacteria</taxon>
        <taxon>Halobacteriales</taxon>
        <taxon>Haloferacaceae</taxon>
        <taxon>Haloquadratum</taxon>
    </lineage>
</organism>
<dbReference type="InterPro" id="IPR000515">
    <property type="entry name" value="MetI-like"/>
</dbReference>
<dbReference type="CDD" id="cd06261">
    <property type="entry name" value="TM_PBP2"/>
    <property type="match status" value="1"/>
</dbReference>
<keyword evidence="2 8" id="KW-0813">Transport</keyword>
<accession>G0LIT3</accession>
<evidence type="ECO:0000256" key="1">
    <source>
        <dbReference type="ARBA" id="ARBA00004429"/>
    </source>
</evidence>
<name>G0LIT3_HALWC</name>
<dbReference type="KEGG" id="hwc:Hqrw_2487"/>
<comment type="subcellular location">
    <subcellularLocation>
        <location evidence="1">Cell inner membrane</location>
        <topology evidence="1">Multi-pass membrane protein</topology>
    </subcellularLocation>
    <subcellularLocation>
        <location evidence="8">Cell membrane</location>
        <topology evidence="8">Multi-pass membrane protein</topology>
    </subcellularLocation>
</comment>
<dbReference type="OrthoDB" id="11163at2157"/>
<keyword evidence="5 8" id="KW-0812">Transmembrane</keyword>
<dbReference type="SUPFAM" id="SSF161098">
    <property type="entry name" value="MetI-like"/>
    <property type="match status" value="1"/>
</dbReference>
<dbReference type="GO" id="GO:0055085">
    <property type="term" value="P:transmembrane transport"/>
    <property type="evidence" value="ECO:0007669"/>
    <property type="project" value="InterPro"/>
</dbReference>
<keyword evidence="3" id="KW-1003">Cell membrane</keyword>
<feature type="compositionally biased region" description="Low complexity" evidence="9">
    <location>
        <begin position="1"/>
        <end position="12"/>
    </location>
</feature>
<feature type="transmembrane region" description="Helical" evidence="8">
    <location>
        <begin position="303"/>
        <end position="328"/>
    </location>
</feature>
<feature type="region of interest" description="Disordered" evidence="9">
    <location>
        <begin position="1"/>
        <end position="24"/>
    </location>
</feature>
<evidence type="ECO:0000256" key="2">
    <source>
        <dbReference type="ARBA" id="ARBA00022448"/>
    </source>
</evidence>
<dbReference type="PROSITE" id="PS50928">
    <property type="entry name" value="ABC_TM1"/>
    <property type="match status" value="1"/>
</dbReference>
<dbReference type="Pfam" id="PF00528">
    <property type="entry name" value="BPD_transp_1"/>
    <property type="match status" value="1"/>
</dbReference>
<evidence type="ECO:0000259" key="10">
    <source>
        <dbReference type="PROSITE" id="PS50928"/>
    </source>
</evidence>
<evidence type="ECO:0000256" key="5">
    <source>
        <dbReference type="ARBA" id="ARBA00022692"/>
    </source>
</evidence>
<feature type="transmembrane region" description="Helical" evidence="8">
    <location>
        <begin position="39"/>
        <end position="64"/>
    </location>
</feature>
<dbReference type="HOGENOM" id="CLU_016047_3_2_2"/>
<evidence type="ECO:0000313" key="11">
    <source>
        <dbReference type="EMBL" id="CCC40335.1"/>
    </source>
</evidence>
<proteinExistence type="inferred from homology"/>
<keyword evidence="7 8" id="KW-0472">Membrane</keyword>
<feature type="domain" description="ABC transmembrane type-1" evidence="10">
    <location>
        <begin position="139"/>
        <end position="325"/>
    </location>
</feature>
<dbReference type="Gene3D" id="1.10.3720.10">
    <property type="entry name" value="MetI-like"/>
    <property type="match status" value="1"/>
</dbReference>
<dbReference type="GO" id="GO:0005886">
    <property type="term" value="C:plasma membrane"/>
    <property type="evidence" value="ECO:0007669"/>
    <property type="project" value="UniProtKB-SubCell"/>
</dbReference>